<dbReference type="Gene3D" id="1.10.510.10">
    <property type="entry name" value="Transferase(Phosphotransferase) domain 1"/>
    <property type="match status" value="1"/>
</dbReference>
<dbReference type="SUPFAM" id="SSF56112">
    <property type="entry name" value="Protein kinase-like (PK-like)"/>
    <property type="match status" value="1"/>
</dbReference>
<keyword evidence="2" id="KW-0472">Membrane</keyword>
<evidence type="ECO:0000256" key="2">
    <source>
        <dbReference type="SAM" id="Phobius"/>
    </source>
</evidence>
<organism evidence="4 5">
    <name type="scientific">Phytophthora rubi</name>
    <dbReference type="NCBI Taxonomy" id="129364"/>
    <lineage>
        <taxon>Eukaryota</taxon>
        <taxon>Sar</taxon>
        <taxon>Stramenopiles</taxon>
        <taxon>Oomycota</taxon>
        <taxon>Peronosporomycetes</taxon>
        <taxon>Peronosporales</taxon>
        <taxon>Peronosporaceae</taxon>
        <taxon>Phytophthora</taxon>
    </lineage>
</organism>
<feature type="transmembrane region" description="Helical" evidence="2">
    <location>
        <begin position="6"/>
        <end position="23"/>
    </location>
</feature>
<dbReference type="Pfam" id="PF07714">
    <property type="entry name" value="PK_Tyr_Ser-Thr"/>
    <property type="match status" value="1"/>
</dbReference>
<feature type="non-terminal residue" evidence="4">
    <location>
        <position position="1"/>
    </location>
</feature>
<accession>A0A6A3GNJ8</accession>
<dbReference type="InterPro" id="IPR001245">
    <property type="entry name" value="Ser-Thr/Tyr_kinase_cat_dom"/>
</dbReference>
<keyword evidence="2" id="KW-1133">Transmembrane helix</keyword>
<name>A0A6A3GNJ8_9STRA</name>
<dbReference type="InterPro" id="IPR000719">
    <property type="entry name" value="Prot_kinase_dom"/>
</dbReference>
<proteinExistence type="predicted"/>
<keyword evidence="2" id="KW-0812">Transmembrane</keyword>
<gene>
    <name evidence="4" type="ORF">PR002_g30664</name>
</gene>
<sequence>STIIYSVIVVIVVLFGFVAFFVWKRNQNRKRSDGHGGYGPPSTTARTGIGRGTSQGGNTVFELRMESTGYSSHHSKDKKAAHYQPQQRAERSPLTRAAAGSSRSSRSRPAAPRGADAGAPRGLPGPRPLHAGAAAEPAGHAIQRGGRPPETDGPGGQQEVAEKVMAELDEDLEFEQSWIPYESLYFTRAIPKGAFGEVWLAQLEDTQVAVKKILEDKKHDVSEIECFGAEIKLMALLKHPKIVGFIGVVWSNTQELCAVIEFMAKGDLYGYLERRKSTLN</sequence>
<dbReference type="GO" id="GO:0005524">
    <property type="term" value="F:ATP binding"/>
    <property type="evidence" value="ECO:0007669"/>
    <property type="project" value="InterPro"/>
</dbReference>
<dbReference type="AlphaFoldDB" id="A0A6A3GNJ8"/>
<dbReference type="GO" id="GO:0004674">
    <property type="term" value="F:protein serine/threonine kinase activity"/>
    <property type="evidence" value="ECO:0007669"/>
    <property type="project" value="TreeGrafter"/>
</dbReference>
<dbReference type="EMBL" id="QXFU01007190">
    <property type="protein sequence ID" value="KAE8959053.1"/>
    <property type="molecule type" value="Genomic_DNA"/>
</dbReference>
<dbReference type="InterPro" id="IPR011009">
    <property type="entry name" value="Kinase-like_dom_sf"/>
</dbReference>
<protein>
    <recommendedName>
        <fullName evidence="3">Protein kinase domain-containing protein</fullName>
    </recommendedName>
</protein>
<dbReference type="PANTHER" id="PTHR44329">
    <property type="entry name" value="SERINE/THREONINE-PROTEIN KINASE TNNI3K-RELATED"/>
    <property type="match status" value="1"/>
</dbReference>
<feature type="region of interest" description="Disordered" evidence="1">
    <location>
        <begin position="29"/>
        <end position="158"/>
    </location>
</feature>
<reference evidence="4 5" key="1">
    <citation type="submission" date="2018-09" db="EMBL/GenBank/DDBJ databases">
        <title>Genomic investigation of the strawberry pathogen Phytophthora fragariae indicates pathogenicity is determined by transcriptional variation in three key races.</title>
        <authorList>
            <person name="Adams T.M."/>
            <person name="Armitage A.D."/>
            <person name="Sobczyk M.K."/>
            <person name="Bates H.J."/>
            <person name="Dunwell J.M."/>
            <person name="Nellist C.F."/>
            <person name="Harrison R.J."/>
        </authorList>
    </citation>
    <scope>NUCLEOTIDE SEQUENCE [LARGE SCALE GENOMIC DNA]</scope>
    <source>
        <strain evidence="4 5">SCRP324</strain>
    </source>
</reference>
<comment type="caution">
    <text evidence="4">The sequence shown here is derived from an EMBL/GenBank/DDBJ whole genome shotgun (WGS) entry which is preliminary data.</text>
</comment>
<feature type="compositionally biased region" description="Low complexity" evidence="1">
    <location>
        <begin position="96"/>
        <end position="141"/>
    </location>
</feature>
<dbReference type="InterPro" id="IPR051681">
    <property type="entry name" value="Ser/Thr_Kinases-Pseudokinases"/>
</dbReference>
<evidence type="ECO:0000313" key="4">
    <source>
        <dbReference type="EMBL" id="KAE8959053.1"/>
    </source>
</evidence>
<feature type="domain" description="Protein kinase" evidence="3">
    <location>
        <begin position="184"/>
        <end position="280"/>
    </location>
</feature>
<dbReference type="PROSITE" id="PS50011">
    <property type="entry name" value="PROTEIN_KINASE_DOM"/>
    <property type="match status" value="1"/>
</dbReference>
<dbReference type="Proteomes" id="UP000435112">
    <property type="component" value="Unassembled WGS sequence"/>
</dbReference>
<dbReference type="PANTHER" id="PTHR44329:SF214">
    <property type="entry name" value="PROTEIN KINASE DOMAIN-CONTAINING PROTEIN"/>
    <property type="match status" value="1"/>
</dbReference>
<evidence type="ECO:0000259" key="3">
    <source>
        <dbReference type="PROSITE" id="PS50011"/>
    </source>
</evidence>
<dbReference type="OrthoDB" id="4062651at2759"/>
<evidence type="ECO:0000256" key="1">
    <source>
        <dbReference type="SAM" id="MobiDB-lite"/>
    </source>
</evidence>
<evidence type="ECO:0000313" key="5">
    <source>
        <dbReference type="Proteomes" id="UP000435112"/>
    </source>
</evidence>